<dbReference type="AlphaFoldDB" id="A0A6L9LFQ7"/>
<organism evidence="3 4">
    <name type="scientific">Spirosoma terrae</name>
    <dbReference type="NCBI Taxonomy" id="1968276"/>
    <lineage>
        <taxon>Bacteria</taxon>
        <taxon>Pseudomonadati</taxon>
        <taxon>Bacteroidota</taxon>
        <taxon>Cytophagia</taxon>
        <taxon>Cytophagales</taxon>
        <taxon>Cytophagaceae</taxon>
        <taxon>Spirosoma</taxon>
    </lineage>
</organism>
<evidence type="ECO:0000313" key="4">
    <source>
        <dbReference type="Proteomes" id="UP000474175"/>
    </source>
</evidence>
<dbReference type="NCBIfam" id="TIGR04131">
    <property type="entry name" value="Bac_Flav_CTERM"/>
    <property type="match status" value="1"/>
</dbReference>
<dbReference type="Pfam" id="PF13585">
    <property type="entry name" value="CHU_C"/>
    <property type="match status" value="1"/>
</dbReference>
<evidence type="ECO:0000256" key="2">
    <source>
        <dbReference type="SAM" id="SignalP"/>
    </source>
</evidence>
<name>A0A6L9LFQ7_9BACT</name>
<evidence type="ECO:0000313" key="3">
    <source>
        <dbReference type="EMBL" id="NDU97981.1"/>
    </source>
</evidence>
<dbReference type="InterPro" id="IPR026341">
    <property type="entry name" value="T9SS_type_B"/>
</dbReference>
<accession>A0A6L9LFQ7</accession>
<dbReference type="RefSeq" id="WP_163953977.1">
    <property type="nucleotide sequence ID" value="NZ_JAAFZH010000014.1"/>
</dbReference>
<feature type="signal peptide" evidence="2">
    <location>
        <begin position="1"/>
        <end position="28"/>
    </location>
</feature>
<dbReference type="EMBL" id="JAAFZH010000014">
    <property type="protein sequence ID" value="NDU97981.1"/>
    <property type="molecule type" value="Genomic_DNA"/>
</dbReference>
<dbReference type="Proteomes" id="UP000474175">
    <property type="component" value="Unassembled WGS sequence"/>
</dbReference>
<protein>
    <submittedName>
        <fullName evidence="3">Gliding motility-associated C-terminal domain-containing protein</fullName>
    </submittedName>
</protein>
<proteinExistence type="predicted"/>
<sequence>MIKRLLKKFTQLSLWLLAGLLASTPTMASGQLLADTCRHPEPPVIVGSTKDICRSESVTLTATGCTGEVVWSNGEIGNKITVRPQQTTKYTAICRAKQGCISCFADVWKVTVNTPDAPVLTAASSLVCAGDVVTITAKNCAGTVRWQDQSTGSVWTGKLTESTVFNATCEQNNCVSNTSTNVLVQVASPTVPVVSVDKAAICVGQSVQLTATNCIGKVLWSDGGEGRIRSVSPAASVSYRAVCQIGSCRSDSSLSVPVAIRPANIQVRINPTLTNACPYLTADLSKAINSSNANLHYLFRTGPSIETAAVQSPGAVKAGTYYVFGRSADGCYTAPNTIAVQIVSCENAIPPCLSNPATVAVRLDSVNWSKGVITLQGQLGGSAESASWQSTGGGLFTNESLQARYLLSEADRQAGNATFTLVVPDPDGTGPCVGASAQANVALPMTTREIVGLSKKVSEPVWVSEAGVRLIELAYQFTVVNLGKHPLTQVQIADDLEPVFMAAGARIHSVAVRTDGSLTASSAYKGYGADTTLLTGADQLPAGGQAKLWLTVRVDVSQASTLTFANKAFVKAVDANGGICSDESTNGTEADPDQNGDPADNKEPTSVTLHSLRPEETETVFIPEGFSPNGDGINDRFVIQRIPAGVTAQVEIFNRWGHAVYRSNDYKNDWDGTANQGLKTAEAKQGLPDGTYYYQIRLSDGREFVRFLMLSR</sequence>
<keyword evidence="2" id="KW-0732">Signal</keyword>
<evidence type="ECO:0000256" key="1">
    <source>
        <dbReference type="SAM" id="MobiDB-lite"/>
    </source>
</evidence>
<feature type="chain" id="PRO_5027010275" evidence="2">
    <location>
        <begin position="29"/>
        <end position="712"/>
    </location>
</feature>
<comment type="caution">
    <text evidence="3">The sequence shown here is derived from an EMBL/GenBank/DDBJ whole genome shotgun (WGS) entry which is preliminary data.</text>
</comment>
<gene>
    <name evidence="3" type="ORF">GK108_24060</name>
</gene>
<feature type="region of interest" description="Disordered" evidence="1">
    <location>
        <begin position="580"/>
        <end position="610"/>
    </location>
</feature>
<keyword evidence="4" id="KW-1185">Reference proteome</keyword>
<reference evidence="3 4" key="1">
    <citation type="submission" date="2020-02" db="EMBL/GenBank/DDBJ databases">
        <title>Draft genome sequence of two Spirosoma agri KCTC 52727 and Spirosoma terrae KCTC 52035.</title>
        <authorList>
            <person name="Rojas J."/>
            <person name="Ambika Manirajan B."/>
            <person name="Suarez C."/>
            <person name="Ratering S."/>
            <person name="Schnell S."/>
        </authorList>
    </citation>
    <scope>NUCLEOTIDE SEQUENCE [LARGE SCALE GENOMIC DNA]</scope>
    <source>
        <strain evidence="3 4">KCTC 52035</strain>
    </source>
</reference>